<organism evidence="1">
    <name type="scientific">bioreactor metagenome</name>
    <dbReference type="NCBI Taxonomy" id="1076179"/>
    <lineage>
        <taxon>unclassified sequences</taxon>
        <taxon>metagenomes</taxon>
        <taxon>ecological metagenomes</taxon>
    </lineage>
</organism>
<dbReference type="EMBL" id="VSSQ01143169">
    <property type="protein sequence ID" value="MPN63563.1"/>
    <property type="molecule type" value="Genomic_DNA"/>
</dbReference>
<comment type="caution">
    <text evidence="1">The sequence shown here is derived from an EMBL/GenBank/DDBJ whole genome shotgun (WGS) entry which is preliminary data.</text>
</comment>
<dbReference type="Gene3D" id="1.20.1090.10">
    <property type="entry name" value="Dehydroquinate synthase-like - alpha domain"/>
    <property type="match status" value="1"/>
</dbReference>
<dbReference type="AlphaFoldDB" id="A0A645JWK4"/>
<evidence type="ECO:0000313" key="1">
    <source>
        <dbReference type="EMBL" id="MPN63563.1"/>
    </source>
</evidence>
<accession>A0A645JWK4</accession>
<sequence length="140" mass="15925">MAKWPSLEAWIARATEWLKDPDMVAGATKELEAKYITPGDLREQLALLKAVWPELRERVSKQLLPLDVLKSMLVRAGSPVEPEDIGITRERLRQTYWSAYCIRRRFTVLDLAARIGILDNCLDHIFGPQGLWPVANGKSL</sequence>
<name>A0A645JWK4_9ZZZZ</name>
<gene>
    <name evidence="1" type="ORF">SDC9_211327</name>
</gene>
<proteinExistence type="predicted"/>
<protein>
    <submittedName>
        <fullName evidence="1">Uncharacterized protein</fullName>
    </submittedName>
</protein>
<reference evidence="1" key="1">
    <citation type="submission" date="2019-08" db="EMBL/GenBank/DDBJ databases">
        <authorList>
            <person name="Kucharzyk K."/>
            <person name="Murdoch R.W."/>
            <person name="Higgins S."/>
            <person name="Loffler F."/>
        </authorList>
    </citation>
    <scope>NUCLEOTIDE SEQUENCE</scope>
</reference>